<dbReference type="PANTHER" id="PTHR37691:SF1">
    <property type="entry name" value="BLR3518 PROTEIN"/>
    <property type="match status" value="1"/>
</dbReference>
<evidence type="ECO:0000313" key="3">
    <source>
        <dbReference type="Proteomes" id="UP000320496"/>
    </source>
</evidence>
<proteinExistence type="predicted"/>
<dbReference type="Proteomes" id="UP000320496">
    <property type="component" value="Chromosome"/>
</dbReference>
<keyword evidence="3" id="KW-1185">Reference proteome</keyword>
<keyword evidence="1" id="KW-0732">Signal</keyword>
<dbReference type="RefSeq" id="WP_197443574.1">
    <property type="nucleotide sequence ID" value="NZ_CP036275.1"/>
</dbReference>
<dbReference type="EMBL" id="CP036275">
    <property type="protein sequence ID" value="QDU39352.1"/>
    <property type="molecule type" value="Genomic_DNA"/>
</dbReference>
<dbReference type="InterPro" id="IPR003787">
    <property type="entry name" value="Sulphur_relay_DsrE/F-like"/>
</dbReference>
<dbReference type="PANTHER" id="PTHR37691">
    <property type="entry name" value="BLR3518 PROTEIN"/>
    <property type="match status" value="1"/>
</dbReference>
<name>A0A517ZA34_9PLAN</name>
<dbReference type="KEGG" id="mri:Mal4_36940"/>
<organism evidence="2 3">
    <name type="scientific">Maioricimonas rarisocia</name>
    <dbReference type="NCBI Taxonomy" id="2528026"/>
    <lineage>
        <taxon>Bacteria</taxon>
        <taxon>Pseudomonadati</taxon>
        <taxon>Planctomycetota</taxon>
        <taxon>Planctomycetia</taxon>
        <taxon>Planctomycetales</taxon>
        <taxon>Planctomycetaceae</taxon>
        <taxon>Maioricimonas</taxon>
    </lineage>
</organism>
<evidence type="ECO:0000256" key="1">
    <source>
        <dbReference type="SAM" id="SignalP"/>
    </source>
</evidence>
<dbReference type="SUPFAM" id="SSF75169">
    <property type="entry name" value="DsrEFH-like"/>
    <property type="match status" value="1"/>
</dbReference>
<sequence length="191" mass="19653" precursor="true">MDNNSALRHSFAAACMGATVVALAAGGAETTKHSPDWSHPVVQGHGKVVKMLEAVEQPRDGSKIVVDLTAGGDPAEVNPGLAKVARFVNIYGGAGAEAASCEITVVAHGKATVVTLADEPYSVATGAGSNPNRDLIKRLQKAGVELLVCGQALAHQGHRGDEVVPEFEVAVSALTANVNRQADGYARIPLN</sequence>
<gene>
    <name evidence="2" type="ORF">Mal4_36940</name>
</gene>
<dbReference type="AlphaFoldDB" id="A0A517ZA34"/>
<feature type="chain" id="PRO_5021918678" evidence="1">
    <location>
        <begin position="25"/>
        <end position="191"/>
    </location>
</feature>
<reference evidence="2 3" key="1">
    <citation type="submission" date="2019-02" db="EMBL/GenBank/DDBJ databases">
        <title>Deep-cultivation of Planctomycetes and their phenomic and genomic characterization uncovers novel biology.</title>
        <authorList>
            <person name="Wiegand S."/>
            <person name="Jogler M."/>
            <person name="Boedeker C."/>
            <person name="Pinto D."/>
            <person name="Vollmers J."/>
            <person name="Rivas-Marin E."/>
            <person name="Kohn T."/>
            <person name="Peeters S.H."/>
            <person name="Heuer A."/>
            <person name="Rast P."/>
            <person name="Oberbeckmann S."/>
            <person name="Bunk B."/>
            <person name="Jeske O."/>
            <person name="Meyerdierks A."/>
            <person name="Storesund J.E."/>
            <person name="Kallscheuer N."/>
            <person name="Luecker S."/>
            <person name="Lage O.M."/>
            <person name="Pohl T."/>
            <person name="Merkel B.J."/>
            <person name="Hornburger P."/>
            <person name="Mueller R.-W."/>
            <person name="Bruemmer F."/>
            <person name="Labrenz M."/>
            <person name="Spormann A.M."/>
            <person name="Op den Camp H."/>
            <person name="Overmann J."/>
            <person name="Amann R."/>
            <person name="Jetten M.S.M."/>
            <person name="Mascher T."/>
            <person name="Medema M.H."/>
            <person name="Devos D.P."/>
            <person name="Kaster A.-K."/>
            <person name="Ovreas L."/>
            <person name="Rohde M."/>
            <person name="Galperin M.Y."/>
            <person name="Jogler C."/>
        </authorList>
    </citation>
    <scope>NUCLEOTIDE SEQUENCE [LARGE SCALE GENOMIC DNA]</scope>
    <source>
        <strain evidence="2 3">Mal4</strain>
    </source>
</reference>
<protein>
    <submittedName>
        <fullName evidence="2">DsrE/DsrF-like family protein</fullName>
    </submittedName>
</protein>
<dbReference type="InterPro" id="IPR027396">
    <property type="entry name" value="DsrEFH-like"/>
</dbReference>
<dbReference type="Gene3D" id="3.40.1260.10">
    <property type="entry name" value="DsrEFH-like"/>
    <property type="match status" value="1"/>
</dbReference>
<accession>A0A517ZA34</accession>
<dbReference type="Pfam" id="PF02635">
    <property type="entry name" value="DsrE"/>
    <property type="match status" value="1"/>
</dbReference>
<evidence type="ECO:0000313" key="2">
    <source>
        <dbReference type="EMBL" id="QDU39352.1"/>
    </source>
</evidence>
<feature type="signal peptide" evidence="1">
    <location>
        <begin position="1"/>
        <end position="24"/>
    </location>
</feature>